<dbReference type="Proteomes" id="UP000024635">
    <property type="component" value="Unassembled WGS sequence"/>
</dbReference>
<keyword evidence="1" id="KW-0812">Transmembrane</keyword>
<protein>
    <submittedName>
        <fullName evidence="2">Uncharacterized protein</fullName>
    </submittedName>
</protein>
<name>A0A016T485_9BILA</name>
<accession>A0A016T485</accession>
<evidence type="ECO:0000313" key="3">
    <source>
        <dbReference type="Proteomes" id="UP000024635"/>
    </source>
</evidence>
<evidence type="ECO:0000256" key="1">
    <source>
        <dbReference type="SAM" id="Phobius"/>
    </source>
</evidence>
<keyword evidence="1" id="KW-1133">Transmembrane helix</keyword>
<comment type="caution">
    <text evidence="2">The sequence shown here is derived from an EMBL/GenBank/DDBJ whole genome shotgun (WGS) entry which is preliminary data.</text>
</comment>
<keyword evidence="3" id="KW-1185">Reference proteome</keyword>
<keyword evidence="1" id="KW-0472">Membrane</keyword>
<dbReference type="EMBL" id="JARK01001473">
    <property type="protein sequence ID" value="EYB97793.1"/>
    <property type="molecule type" value="Genomic_DNA"/>
</dbReference>
<reference evidence="3" key="1">
    <citation type="journal article" date="2015" name="Nat. Genet.">
        <title>The genome and transcriptome of the zoonotic hookworm Ancylostoma ceylanicum identify infection-specific gene families.</title>
        <authorList>
            <person name="Schwarz E.M."/>
            <person name="Hu Y."/>
            <person name="Antoshechkin I."/>
            <person name="Miller M.M."/>
            <person name="Sternberg P.W."/>
            <person name="Aroian R.V."/>
        </authorList>
    </citation>
    <scope>NUCLEOTIDE SEQUENCE</scope>
    <source>
        <strain evidence="3">HY135</strain>
    </source>
</reference>
<gene>
    <name evidence="2" type="primary">Acey_s0137.g2025</name>
    <name evidence="2" type="ORF">Y032_0137g2025</name>
</gene>
<sequence>MAMSNDIAYVVTSYEEWQWRKAVVLRQLPSRNHVCAAKVAAKVLLSLANAQAGLGVLRTFRRITCLAHLILLDLAYTAASLIFNF</sequence>
<proteinExistence type="predicted"/>
<dbReference type="AlphaFoldDB" id="A0A016T485"/>
<organism evidence="2 3">
    <name type="scientific">Ancylostoma ceylanicum</name>
    <dbReference type="NCBI Taxonomy" id="53326"/>
    <lineage>
        <taxon>Eukaryota</taxon>
        <taxon>Metazoa</taxon>
        <taxon>Ecdysozoa</taxon>
        <taxon>Nematoda</taxon>
        <taxon>Chromadorea</taxon>
        <taxon>Rhabditida</taxon>
        <taxon>Rhabditina</taxon>
        <taxon>Rhabditomorpha</taxon>
        <taxon>Strongyloidea</taxon>
        <taxon>Ancylostomatidae</taxon>
        <taxon>Ancylostomatinae</taxon>
        <taxon>Ancylostoma</taxon>
    </lineage>
</organism>
<feature type="transmembrane region" description="Helical" evidence="1">
    <location>
        <begin position="63"/>
        <end position="83"/>
    </location>
</feature>
<evidence type="ECO:0000313" key="2">
    <source>
        <dbReference type="EMBL" id="EYB97793.1"/>
    </source>
</evidence>